<feature type="transmembrane region" description="Helical" evidence="1">
    <location>
        <begin position="91"/>
        <end position="109"/>
    </location>
</feature>
<dbReference type="EMBL" id="JAEVFJ010000064">
    <property type="protein sequence ID" value="KAH8077398.1"/>
    <property type="molecule type" value="Genomic_DNA"/>
</dbReference>
<dbReference type="AlphaFoldDB" id="A0A8K0UDK3"/>
<dbReference type="Proteomes" id="UP000813824">
    <property type="component" value="Unassembled WGS sequence"/>
</dbReference>
<feature type="transmembrane region" description="Helical" evidence="1">
    <location>
        <begin position="41"/>
        <end position="71"/>
    </location>
</feature>
<keyword evidence="3" id="KW-1185">Reference proteome</keyword>
<evidence type="ECO:0000256" key="1">
    <source>
        <dbReference type="SAM" id="Phobius"/>
    </source>
</evidence>
<organism evidence="2 3">
    <name type="scientific">Cristinia sonorae</name>
    <dbReference type="NCBI Taxonomy" id="1940300"/>
    <lineage>
        <taxon>Eukaryota</taxon>
        <taxon>Fungi</taxon>
        <taxon>Dikarya</taxon>
        <taxon>Basidiomycota</taxon>
        <taxon>Agaricomycotina</taxon>
        <taxon>Agaricomycetes</taxon>
        <taxon>Agaricomycetidae</taxon>
        <taxon>Agaricales</taxon>
        <taxon>Pleurotineae</taxon>
        <taxon>Stephanosporaceae</taxon>
        <taxon>Cristinia</taxon>
    </lineage>
</organism>
<reference evidence="2" key="1">
    <citation type="journal article" date="2021" name="New Phytol.">
        <title>Evolutionary innovations through gain and loss of genes in the ectomycorrhizal Boletales.</title>
        <authorList>
            <person name="Wu G."/>
            <person name="Miyauchi S."/>
            <person name="Morin E."/>
            <person name="Kuo A."/>
            <person name="Drula E."/>
            <person name="Varga T."/>
            <person name="Kohler A."/>
            <person name="Feng B."/>
            <person name="Cao Y."/>
            <person name="Lipzen A."/>
            <person name="Daum C."/>
            <person name="Hundley H."/>
            <person name="Pangilinan J."/>
            <person name="Johnson J."/>
            <person name="Barry K."/>
            <person name="LaButti K."/>
            <person name="Ng V."/>
            <person name="Ahrendt S."/>
            <person name="Min B."/>
            <person name="Choi I.G."/>
            <person name="Park H."/>
            <person name="Plett J.M."/>
            <person name="Magnuson J."/>
            <person name="Spatafora J.W."/>
            <person name="Nagy L.G."/>
            <person name="Henrissat B."/>
            <person name="Grigoriev I.V."/>
            <person name="Yang Z.L."/>
            <person name="Xu J."/>
            <person name="Martin F.M."/>
        </authorList>
    </citation>
    <scope>NUCLEOTIDE SEQUENCE</scope>
    <source>
        <strain evidence="2">KKN 215</strain>
    </source>
</reference>
<sequence>MIFDYNSIVSLTSFSRWEYFVSLDFEWSFLTRRKKLTWPMVIYLMGRIMGLLTVFSVIALFVILGPIAPIVASPQQSSSIVGRSETDRLQSFYTLATFGSYSVTVFATMNLGIRAMALYAFKVKVVILLVVLILCQWTLVILAILIFTAILDTTITLLTFWKLLFPWTKRGRLVDRMMEDGIVYFLLVMFVNVPAAAFISIVPGIMDTSIHFPAALASLMISNRLVRRLSNFTTTTSSMFMMTPRLQFASPPVTSETGTVYKKPTRAMAPPPLTPPEATHSSVHTVGSIIGSHREECQV</sequence>
<keyword evidence="1" id="KW-0812">Transmembrane</keyword>
<feature type="transmembrane region" description="Helical" evidence="1">
    <location>
        <begin position="182"/>
        <end position="202"/>
    </location>
</feature>
<proteinExistence type="predicted"/>
<protein>
    <submittedName>
        <fullName evidence="2">Uncharacterized protein</fullName>
    </submittedName>
</protein>
<evidence type="ECO:0000313" key="2">
    <source>
        <dbReference type="EMBL" id="KAH8077398.1"/>
    </source>
</evidence>
<keyword evidence="1" id="KW-0472">Membrane</keyword>
<accession>A0A8K0UDK3</accession>
<name>A0A8K0UDK3_9AGAR</name>
<keyword evidence="1" id="KW-1133">Transmembrane helix</keyword>
<dbReference type="OrthoDB" id="3197626at2759"/>
<evidence type="ECO:0000313" key="3">
    <source>
        <dbReference type="Proteomes" id="UP000813824"/>
    </source>
</evidence>
<comment type="caution">
    <text evidence="2">The sequence shown here is derived from an EMBL/GenBank/DDBJ whole genome shotgun (WGS) entry which is preliminary data.</text>
</comment>
<gene>
    <name evidence="2" type="ORF">BXZ70DRAFT_702646</name>
</gene>